<name>A0ACC2K5P2_PERAE</name>
<evidence type="ECO:0000313" key="2">
    <source>
        <dbReference type="Proteomes" id="UP001234297"/>
    </source>
</evidence>
<keyword evidence="2" id="KW-1185">Reference proteome</keyword>
<evidence type="ECO:0000313" key="1">
    <source>
        <dbReference type="EMBL" id="KAJ8616430.1"/>
    </source>
</evidence>
<reference evidence="1 2" key="1">
    <citation type="journal article" date="2022" name="Hortic Res">
        <title>A haplotype resolved chromosomal level avocado genome allows analysis of novel avocado genes.</title>
        <authorList>
            <person name="Nath O."/>
            <person name="Fletcher S.J."/>
            <person name="Hayward A."/>
            <person name="Shaw L.M."/>
            <person name="Masouleh A.K."/>
            <person name="Furtado A."/>
            <person name="Henry R.J."/>
            <person name="Mitter N."/>
        </authorList>
    </citation>
    <scope>NUCLEOTIDE SEQUENCE [LARGE SCALE GENOMIC DNA]</scope>
    <source>
        <strain evidence="2">cv. Hass</strain>
    </source>
</reference>
<protein>
    <submittedName>
        <fullName evidence="1">Uncharacterized protein</fullName>
    </submittedName>
</protein>
<gene>
    <name evidence="1" type="ORF">MRB53_035802</name>
</gene>
<comment type="caution">
    <text evidence="1">The sequence shown here is derived from an EMBL/GenBank/DDBJ whole genome shotgun (WGS) entry which is preliminary data.</text>
</comment>
<sequence>MADLEKEERINRPSLIELARDGEGGTGDLLGVEAVRAYEGAVLVTRQRSRQSLRREVVAETGLVCDVGRKIGVRGVLCRNLHIGILCRDERGEAILFYRRGRGGDGNVFVVSCCEEDDASMKWMEA</sequence>
<organism evidence="1 2">
    <name type="scientific">Persea americana</name>
    <name type="common">Avocado</name>
    <dbReference type="NCBI Taxonomy" id="3435"/>
    <lineage>
        <taxon>Eukaryota</taxon>
        <taxon>Viridiplantae</taxon>
        <taxon>Streptophyta</taxon>
        <taxon>Embryophyta</taxon>
        <taxon>Tracheophyta</taxon>
        <taxon>Spermatophyta</taxon>
        <taxon>Magnoliopsida</taxon>
        <taxon>Magnoliidae</taxon>
        <taxon>Laurales</taxon>
        <taxon>Lauraceae</taxon>
        <taxon>Persea</taxon>
    </lineage>
</organism>
<dbReference type="Proteomes" id="UP001234297">
    <property type="component" value="Chromosome 12"/>
</dbReference>
<proteinExistence type="predicted"/>
<accession>A0ACC2K5P2</accession>
<dbReference type="EMBL" id="CM056820">
    <property type="protein sequence ID" value="KAJ8616430.1"/>
    <property type="molecule type" value="Genomic_DNA"/>
</dbReference>